<dbReference type="AlphaFoldDB" id="A0A183FHZ4"/>
<dbReference type="WBParaSite" id="HPBE_0000644601-mRNA-1">
    <property type="protein sequence ID" value="HPBE_0000644601-mRNA-1"/>
    <property type="gene ID" value="HPBE_0000644601"/>
</dbReference>
<evidence type="ECO:0000313" key="2">
    <source>
        <dbReference type="Proteomes" id="UP000050761"/>
    </source>
</evidence>
<dbReference type="PANTHER" id="PTHR31664:SF4">
    <property type="entry name" value="DUF4440 DOMAIN-CONTAINING PROTEIN"/>
    <property type="match status" value="1"/>
</dbReference>
<dbReference type="Gene3D" id="3.10.450.50">
    <property type="match status" value="1"/>
</dbReference>
<dbReference type="Proteomes" id="UP000050761">
    <property type="component" value="Unassembled WGS sequence"/>
</dbReference>
<dbReference type="SUPFAM" id="SSF54427">
    <property type="entry name" value="NTF2-like"/>
    <property type="match status" value="1"/>
</dbReference>
<reference evidence="1 2" key="1">
    <citation type="submission" date="2018-11" db="EMBL/GenBank/DDBJ databases">
        <authorList>
            <consortium name="Pathogen Informatics"/>
        </authorList>
    </citation>
    <scope>NUCLEOTIDE SEQUENCE [LARGE SCALE GENOMIC DNA]</scope>
</reference>
<evidence type="ECO:0000313" key="3">
    <source>
        <dbReference type="WBParaSite" id="HPBE_0000644601-mRNA-1"/>
    </source>
</evidence>
<dbReference type="InterPro" id="IPR032710">
    <property type="entry name" value="NTF2-like_dom_sf"/>
</dbReference>
<organism evidence="2 3">
    <name type="scientific">Heligmosomoides polygyrus</name>
    <name type="common">Parasitic roundworm</name>
    <dbReference type="NCBI Taxonomy" id="6339"/>
    <lineage>
        <taxon>Eukaryota</taxon>
        <taxon>Metazoa</taxon>
        <taxon>Ecdysozoa</taxon>
        <taxon>Nematoda</taxon>
        <taxon>Chromadorea</taxon>
        <taxon>Rhabditida</taxon>
        <taxon>Rhabditina</taxon>
        <taxon>Rhabditomorpha</taxon>
        <taxon>Strongyloidea</taxon>
        <taxon>Heligmosomidae</taxon>
        <taxon>Heligmosomoides</taxon>
    </lineage>
</organism>
<accession>A0A3P7Y660</accession>
<dbReference type="EMBL" id="UZAH01025665">
    <property type="protein sequence ID" value="VDO68287.1"/>
    <property type="molecule type" value="Genomic_DNA"/>
</dbReference>
<gene>
    <name evidence="1" type="ORF">HPBE_LOCUS6447</name>
</gene>
<dbReference type="OrthoDB" id="5793381at2759"/>
<reference evidence="3" key="2">
    <citation type="submission" date="2019-09" db="UniProtKB">
        <authorList>
            <consortium name="WormBaseParasite"/>
        </authorList>
    </citation>
    <scope>IDENTIFICATION</scope>
</reference>
<accession>A0A183FHZ4</accession>
<protein>
    <submittedName>
        <fullName evidence="3">DUF4440 domain-containing protein</fullName>
    </submittedName>
</protein>
<evidence type="ECO:0000313" key="1">
    <source>
        <dbReference type="EMBL" id="VDO68287.1"/>
    </source>
</evidence>
<dbReference type="PANTHER" id="PTHR31664">
    <property type="entry name" value="PROTEIN CBG16427"/>
    <property type="match status" value="1"/>
</dbReference>
<proteinExistence type="predicted"/>
<name>A0A183FHZ4_HELPZ</name>
<sequence length="161" mass="19163">METKMLRWTAGETLFGRVRNDSTRQRIGVTPIFEMMREARLRWYGHVLRAKEVEAILKPIYEKFEEYCKNMDVNGSLKYYHSQAVVVEKGKQAFYGKEQTLSSTWNFQKSNEVYQSTDDYLILHCDFEINSKRASHKGKLTHIWKKEDGHWKLFHEKCESS</sequence>
<keyword evidence="2" id="KW-1185">Reference proteome</keyword>